<dbReference type="InterPro" id="IPR043502">
    <property type="entry name" value="DNA/RNA_pol_sf"/>
</dbReference>
<evidence type="ECO:0000313" key="2">
    <source>
        <dbReference type="Proteomes" id="UP000324800"/>
    </source>
</evidence>
<evidence type="ECO:0008006" key="3">
    <source>
        <dbReference type="Google" id="ProtNLM"/>
    </source>
</evidence>
<name>A0A5J4UR81_9EUKA</name>
<proteinExistence type="predicted"/>
<organism evidence="1 2">
    <name type="scientific">Streblomastix strix</name>
    <dbReference type="NCBI Taxonomy" id="222440"/>
    <lineage>
        <taxon>Eukaryota</taxon>
        <taxon>Metamonada</taxon>
        <taxon>Preaxostyla</taxon>
        <taxon>Oxymonadida</taxon>
        <taxon>Streblomastigidae</taxon>
        <taxon>Streblomastix</taxon>
    </lineage>
</organism>
<reference evidence="1 2" key="1">
    <citation type="submission" date="2019-03" db="EMBL/GenBank/DDBJ databases">
        <title>Single cell metagenomics reveals metabolic interactions within the superorganism composed of flagellate Streblomastix strix and complex community of Bacteroidetes bacteria on its surface.</title>
        <authorList>
            <person name="Treitli S.C."/>
            <person name="Kolisko M."/>
            <person name="Husnik F."/>
            <person name="Keeling P."/>
            <person name="Hampl V."/>
        </authorList>
    </citation>
    <scope>NUCLEOTIDE SEQUENCE [LARGE SCALE GENOMIC DNA]</scope>
    <source>
        <strain evidence="1">ST1C</strain>
    </source>
</reference>
<evidence type="ECO:0000313" key="1">
    <source>
        <dbReference type="EMBL" id="KAA6372610.1"/>
    </source>
</evidence>
<gene>
    <name evidence="1" type="ORF">EZS28_031865</name>
</gene>
<dbReference type="SUPFAM" id="SSF56672">
    <property type="entry name" value="DNA/RNA polymerases"/>
    <property type="match status" value="1"/>
</dbReference>
<dbReference type="AlphaFoldDB" id="A0A5J4UR81"/>
<comment type="caution">
    <text evidence="1">The sequence shown here is derived from an EMBL/GenBank/DDBJ whole genome shotgun (WGS) entry which is preliminary data.</text>
</comment>
<dbReference type="EMBL" id="SNRW01013452">
    <property type="protein sequence ID" value="KAA6372610.1"/>
    <property type="molecule type" value="Genomic_DNA"/>
</dbReference>
<sequence length="116" mass="13751">MLKEELEEGIVIPIQQDQVKWWNHKLLIKKPNGTWRKILDLSKLNKEVEKLHFKMHGLKEVQYVANYTDYPISLDLKSASHNITQCIFGLNIVQSSLQKQLIQSFDKQQYIHKSKY</sequence>
<protein>
    <recommendedName>
        <fullName evidence="3">Reverse transcriptase domain-containing protein</fullName>
    </recommendedName>
</protein>
<dbReference type="Gene3D" id="3.10.10.10">
    <property type="entry name" value="HIV Type 1 Reverse Transcriptase, subunit A, domain 1"/>
    <property type="match status" value="1"/>
</dbReference>
<accession>A0A5J4UR81</accession>
<dbReference type="Proteomes" id="UP000324800">
    <property type="component" value="Unassembled WGS sequence"/>
</dbReference>